<proteinExistence type="inferred from homology"/>
<evidence type="ECO:0000256" key="6">
    <source>
        <dbReference type="ARBA" id="ARBA00022989"/>
    </source>
</evidence>
<evidence type="ECO:0000256" key="9">
    <source>
        <dbReference type="ARBA" id="ARBA00023136"/>
    </source>
</evidence>
<keyword evidence="3" id="KW-0813">Transport</keyword>
<keyword evidence="7" id="KW-0915">Sodium</keyword>
<dbReference type="PANTHER" id="PTHR43562:SF3">
    <property type="entry name" value="SODIUM ION_PROTON EXCHANGER (EUROFUNG)"/>
    <property type="match status" value="1"/>
</dbReference>
<dbReference type="PANTHER" id="PTHR43562">
    <property type="entry name" value="NAPA-TYPE SODIUM/HYDROGEN ANTIPORTER"/>
    <property type="match status" value="1"/>
</dbReference>
<feature type="transmembrane region" description="Helical" evidence="11">
    <location>
        <begin position="28"/>
        <end position="46"/>
    </location>
</feature>
<evidence type="ECO:0000256" key="2">
    <source>
        <dbReference type="ARBA" id="ARBA00005551"/>
    </source>
</evidence>
<feature type="transmembrane region" description="Helical" evidence="11">
    <location>
        <begin position="212"/>
        <end position="234"/>
    </location>
</feature>
<dbReference type="GO" id="GO:0016020">
    <property type="term" value="C:membrane"/>
    <property type="evidence" value="ECO:0007669"/>
    <property type="project" value="UniProtKB-SubCell"/>
</dbReference>
<evidence type="ECO:0000256" key="8">
    <source>
        <dbReference type="ARBA" id="ARBA00023065"/>
    </source>
</evidence>
<evidence type="ECO:0000256" key="10">
    <source>
        <dbReference type="ARBA" id="ARBA00023201"/>
    </source>
</evidence>
<dbReference type="GO" id="GO:0015297">
    <property type="term" value="F:antiporter activity"/>
    <property type="evidence" value="ECO:0007669"/>
    <property type="project" value="UniProtKB-KW"/>
</dbReference>
<evidence type="ECO:0000256" key="7">
    <source>
        <dbReference type="ARBA" id="ARBA00023053"/>
    </source>
</evidence>
<sequence>MNLIAPVFEGLPSPIFSPLLATVGSENVPVVLAGVLLSLVVIYFASKLGGELSRSLNFPPVLGELVGGVVVGASALHLLAFPESGAVAADSAIMTVLQWIGGLTPDAVQAVFESQSEVISVLAELGVIILLFEIGLESDLRELQKVGYQAALVAVVGVVAPFAAGTAGLMLLFHVPAIPAIFAGAALTATSIGITSKVLSELGRLKSREGQIIVGAAVIDDVLGIIVLAVVASLAKTGEVDVLNVVYLIISATAFLLGAIFLGKFFNNAFVAIVDKLETRGKLVIPALIFAFLMAFLANAIHLEAILGAFAAGLVLDETDRRKELDQQIIPIADILVPIFFVTVGAKADLGVLNPAIPANREGLVIAAFLIGVAIVGKVITGWAVFGQPQINRLAIGVGMIPRGEVGLVFAGIGSASGVLTKPLEAAIIIMVILTTFLAPPCLRFAFDRGLESEAATDAEQVVS</sequence>
<dbReference type="Pfam" id="PF00999">
    <property type="entry name" value="Na_H_Exchanger"/>
    <property type="match status" value="1"/>
</dbReference>
<keyword evidence="4" id="KW-0050">Antiport</keyword>
<keyword evidence="10" id="KW-0739">Sodium transport</keyword>
<keyword evidence="6 11" id="KW-1133">Transmembrane helix</keyword>
<evidence type="ECO:0000259" key="12">
    <source>
        <dbReference type="Pfam" id="PF00999"/>
    </source>
</evidence>
<evidence type="ECO:0000313" key="13">
    <source>
        <dbReference type="EMBL" id="WNZ24053.1"/>
    </source>
</evidence>
<feature type="transmembrane region" description="Helical" evidence="11">
    <location>
        <begin position="177"/>
        <end position="200"/>
    </location>
</feature>
<evidence type="ECO:0000256" key="3">
    <source>
        <dbReference type="ARBA" id="ARBA00022448"/>
    </source>
</evidence>
<feature type="transmembrane region" description="Helical" evidence="11">
    <location>
        <begin position="364"/>
        <end position="386"/>
    </location>
</feature>
<dbReference type="RefSeq" id="WP_316429635.1">
    <property type="nucleotide sequence ID" value="NZ_CP053586.1"/>
</dbReference>
<comment type="subcellular location">
    <subcellularLocation>
        <location evidence="1">Membrane</location>
        <topology evidence="1">Multi-pass membrane protein</topology>
    </subcellularLocation>
</comment>
<dbReference type="EMBL" id="CP053586">
    <property type="protein sequence ID" value="WNZ24053.1"/>
    <property type="molecule type" value="Genomic_DNA"/>
</dbReference>
<protein>
    <submittedName>
        <fullName evidence="13">Cation:proton antiporter</fullName>
    </submittedName>
</protein>
<dbReference type="InterPro" id="IPR038770">
    <property type="entry name" value="Na+/solute_symporter_sf"/>
</dbReference>
<dbReference type="GO" id="GO:0006814">
    <property type="term" value="P:sodium ion transport"/>
    <property type="evidence" value="ECO:0007669"/>
    <property type="project" value="UniProtKB-KW"/>
</dbReference>
<evidence type="ECO:0000256" key="1">
    <source>
        <dbReference type="ARBA" id="ARBA00004141"/>
    </source>
</evidence>
<dbReference type="AlphaFoldDB" id="A0AA96WEU5"/>
<dbReference type="GO" id="GO:1902600">
    <property type="term" value="P:proton transmembrane transport"/>
    <property type="evidence" value="ECO:0007669"/>
    <property type="project" value="InterPro"/>
</dbReference>
<feature type="transmembrane region" description="Helical" evidence="11">
    <location>
        <begin position="148"/>
        <end position="171"/>
    </location>
</feature>
<keyword evidence="8" id="KW-0406">Ion transport</keyword>
<gene>
    <name evidence="13" type="ORF">HJG54_15080</name>
</gene>
<dbReference type="InterPro" id="IPR006153">
    <property type="entry name" value="Cation/H_exchanger_TM"/>
</dbReference>
<reference evidence="13" key="1">
    <citation type="submission" date="2020-05" db="EMBL/GenBank/DDBJ databases">
        <authorList>
            <person name="Zhu T."/>
            <person name="Keshari N."/>
            <person name="Lu X."/>
        </authorList>
    </citation>
    <scope>NUCLEOTIDE SEQUENCE</scope>
    <source>
        <strain evidence="13">NK1-12</strain>
    </source>
</reference>
<evidence type="ECO:0000256" key="11">
    <source>
        <dbReference type="SAM" id="Phobius"/>
    </source>
</evidence>
<feature type="transmembrane region" description="Helical" evidence="11">
    <location>
        <begin position="426"/>
        <end position="447"/>
    </location>
</feature>
<dbReference type="Gene3D" id="1.20.1530.20">
    <property type="match status" value="1"/>
</dbReference>
<keyword evidence="5 11" id="KW-0812">Transmembrane</keyword>
<feature type="transmembrane region" description="Helical" evidence="11">
    <location>
        <begin position="246"/>
        <end position="266"/>
    </location>
</feature>
<accession>A0AA96WEU5</accession>
<organism evidence="13">
    <name type="scientific">Leptolyngbya sp. NK1-12</name>
    <dbReference type="NCBI Taxonomy" id="2547451"/>
    <lineage>
        <taxon>Bacteria</taxon>
        <taxon>Bacillati</taxon>
        <taxon>Cyanobacteriota</taxon>
        <taxon>Cyanophyceae</taxon>
        <taxon>Leptolyngbyales</taxon>
        <taxon>Leptolyngbyaceae</taxon>
        <taxon>Leptolyngbya group</taxon>
        <taxon>Leptolyngbya</taxon>
    </lineage>
</organism>
<evidence type="ECO:0000256" key="4">
    <source>
        <dbReference type="ARBA" id="ARBA00022449"/>
    </source>
</evidence>
<comment type="similarity">
    <text evidence="2">Belongs to the monovalent cation:proton antiporter 2 (CPA2) transporter (TC 2.A.37) family.</text>
</comment>
<name>A0AA96WEU5_9CYAN</name>
<feature type="transmembrane region" description="Helical" evidence="11">
    <location>
        <begin position="287"/>
        <end position="316"/>
    </location>
</feature>
<feature type="domain" description="Cation/H+ exchanger transmembrane" evidence="12">
    <location>
        <begin position="44"/>
        <end position="444"/>
    </location>
</feature>
<evidence type="ECO:0000256" key="5">
    <source>
        <dbReference type="ARBA" id="ARBA00022692"/>
    </source>
</evidence>
<keyword evidence="9 11" id="KW-0472">Membrane</keyword>